<dbReference type="Proteomes" id="UP000800036">
    <property type="component" value="Unassembled WGS sequence"/>
</dbReference>
<organism evidence="2 3">
    <name type="scientific">Bimuria novae-zelandiae CBS 107.79</name>
    <dbReference type="NCBI Taxonomy" id="1447943"/>
    <lineage>
        <taxon>Eukaryota</taxon>
        <taxon>Fungi</taxon>
        <taxon>Dikarya</taxon>
        <taxon>Ascomycota</taxon>
        <taxon>Pezizomycotina</taxon>
        <taxon>Dothideomycetes</taxon>
        <taxon>Pleosporomycetidae</taxon>
        <taxon>Pleosporales</taxon>
        <taxon>Massarineae</taxon>
        <taxon>Didymosphaeriaceae</taxon>
        <taxon>Bimuria</taxon>
    </lineage>
</organism>
<keyword evidence="3" id="KW-1185">Reference proteome</keyword>
<proteinExistence type="predicted"/>
<evidence type="ECO:0000256" key="1">
    <source>
        <dbReference type="SAM" id="MobiDB-lite"/>
    </source>
</evidence>
<evidence type="ECO:0000313" key="3">
    <source>
        <dbReference type="Proteomes" id="UP000800036"/>
    </source>
</evidence>
<gene>
    <name evidence="2" type="ORF">BU23DRAFT_572345</name>
</gene>
<sequence>MSHPETIAASSPRESSINIIKRKASGVVGSGVSQRRVKAKKFTNADVIRVLCPFFVKTRKRKAKSCWCTGFNEIAKMRDHLKDVHNLSKTQLDTELNFKGSRFRSLKTLGEKWKFTFTILFPDVPKDKIPCPYEDKYHEADKALHPPGNCPILLSKTAETNCIAVDLTLLAPTLQNWLHDRLSTDPNVPIWIKRNIITDFGEAFEEIVAHFAVQDEKDTALLDWGHLAKHAPTPEFELPDDHSSGLPLDEPILECGKVDLELPNDHPAGSPLNHPVLEYEKVDLEPNVEVPTFNGLPKTPAVGTLSLNDPAHNYRSSTSLQLPPTSLNSPLDEKYTCCSAYQATYEAAPQVYVPYTSTDAKEVRDFGRQVLALPVIPPTPDSPLDAKPVLRDDGNTATPQLPTDSMPEVPPSEELHPVITTNGFPLGNFDLNSCAGSSEDWTLFDTPFNFDSLPPF</sequence>
<feature type="region of interest" description="Disordered" evidence="1">
    <location>
        <begin position="377"/>
        <end position="410"/>
    </location>
</feature>
<reference evidence="2" key="1">
    <citation type="journal article" date="2020" name="Stud. Mycol.">
        <title>101 Dothideomycetes genomes: a test case for predicting lifestyles and emergence of pathogens.</title>
        <authorList>
            <person name="Haridas S."/>
            <person name="Albert R."/>
            <person name="Binder M."/>
            <person name="Bloem J."/>
            <person name="Labutti K."/>
            <person name="Salamov A."/>
            <person name="Andreopoulos B."/>
            <person name="Baker S."/>
            <person name="Barry K."/>
            <person name="Bills G."/>
            <person name="Bluhm B."/>
            <person name="Cannon C."/>
            <person name="Castanera R."/>
            <person name="Culley D."/>
            <person name="Daum C."/>
            <person name="Ezra D."/>
            <person name="Gonzalez J."/>
            <person name="Henrissat B."/>
            <person name="Kuo A."/>
            <person name="Liang C."/>
            <person name="Lipzen A."/>
            <person name="Lutzoni F."/>
            <person name="Magnuson J."/>
            <person name="Mondo S."/>
            <person name="Nolan M."/>
            <person name="Ohm R."/>
            <person name="Pangilinan J."/>
            <person name="Park H.-J."/>
            <person name="Ramirez L."/>
            <person name="Alfaro M."/>
            <person name="Sun H."/>
            <person name="Tritt A."/>
            <person name="Yoshinaga Y."/>
            <person name="Zwiers L.-H."/>
            <person name="Turgeon B."/>
            <person name="Goodwin S."/>
            <person name="Spatafora J."/>
            <person name="Crous P."/>
            <person name="Grigoriev I."/>
        </authorList>
    </citation>
    <scope>NUCLEOTIDE SEQUENCE</scope>
    <source>
        <strain evidence="2">CBS 107.79</strain>
    </source>
</reference>
<accession>A0A6A5UTD0</accession>
<protein>
    <submittedName>
        <fullName evidence="2">Uncharacterized protein</fullName>
    </submittedName>
</protein>
<dbReference type="EMBL" id="ML976720">
    <property type="protein sequence ID" value="KAF1968443.1"/>
    <property type="molecule type" value="Genomic_DNA"/>
</dbReference>
<dbReference type="OrthoDB" id="3801335at2759"/>
<dbReference type="AlphaFoldDB" id="A0A6A5UTD0"/>
<name>A0A6A5UTD0_9PLEO</name>
<evidence type="ECO:0000313" key="2">
    <source>
        <dbReference type="EMBL" id="KAF1968443.1"/>
    </source>
</evidence>